<dbReference type="Pfam" id="PF00313">
    <property type="entry name" value="CSD"/>
    <property type="match status" value="1"/>
</dbReference>
<dbReference type="EMBL" id="QEOP01000004">
    <property type="protein sequence ID" value="PVZ93341.1"/>
    <property type="molecule type" value="Genomic_DNA"/>
</dbReference>
<dbReference type="SMART" id="SM00357">
    <property type="entry name" value="CSP"/>
    <property type="match status" value="1"/>
</dbReference>
<dbReference type="RefSeq" id="WP_116757669.1">
    <property type="nucleotide sequence ID" value="NZ_JBHUEX010000001.1"/>
</dbReference>
<feature type="domain" description="CSD" evidence="2">
    <location>
        <begin position="1"/>
        <end position="64"/>
    </location>
</feature>
<evidence type="ECO:0000259" key="2">
    <source>
        <dbReference type="PROSITE" id="PS51857"/>
    </source>
</evidence>
<dbReference type="PANTHER" id="PTHR11544">
    <property type="entry name" value="COLD SHOCK DOMAIN CONTAINING PROTEINS"/>
    <property type="match status" value="1"/>
</dbReference>
<organism evidence="3 4">
    <name type="scientific">Amnibacterium flavum</name>
    <dbReference type="NCBI Taxonomy" id="2173173"/>
    <lineage>
        <taxon>Bacteria</taxon>
        <taxon>Bacillati</taxon>
        <taxon>Actinomycetota</taxon>
        <taxon>Actinomycetes</taxon>
        <taxon>Micrococcales</taxon>
        <taxon>Microbacteriaceae</taxon>
        <taxon>Amnibacterium</taxon>
    </lineage>
</organism>
<dbReference type="CDD" id="cd04458">
    <property type="entry name" value="CSP_CDS"/>
    <property type="match status" value="1"/>
</dbReference>
<dbReference type="Gene3D" id="2.40.50.140">
    <property type="entry name" value="Nucleic acid-binding proteins"/>
    <property type="match status" value="1"/>
</dbReference>
<keyword evidence="4" id="KW-1185">Reference proteome</keyword>
<evidence type="ECO:0000256" key="1">
    <source>
        <dbReference type="RuleBase" id="RU000408"/>
    </source>
</evidence>
<dbReference type="InterPro" id="IPR012340">
    <property type="entry name" value="NA-bd_OB-fold"/>
</dbReference>
<dbReference type="OrthoDB" id="7477356at2"/>
<comment type="caution">
    <text evidence="3">The sequence shown here is derived from an EMBL/GenBank/DDBJ whole genome shotgun (WGS) entry which is preliminary data.</text>
</comment>
<dbReference type="GO" id="GO:0005737">
    <property type="term" value="C:cytoplasm"/>
    <property type="evidence" value="ECO:0007669"/>
    <property type="project" value="UniProtKB-SubCell"/>
</dbReference>
<dbReference type="InterPro" id="IPR019844">
    <property type="entry name" value="CSD_CS"/>
</dbReference>
<dbReference type="SUPFAM" id="SSF50249">
    <property type="entry name" value="Nucleic acid-binding proteins"/>
    <property type="match status" value="1"/>
</dbReference>
<evidence type="ECO:0000313" key="4">
    <source>
        <dbReference type="Proteomes" id="UP000244893"/>
    </source>
</evidence>
<dbReference type="PRINTS" id="PR00050">
    <property type="entry name" value="COLDSHOCK"/>
</dbReference>
<dbReference type="GO" id="GO:0003676">
    <property type="term" value="F:nucleic acid binding"/>
    <property type="evidence" value="ECO:0007669"/>
    <property type="project" value="InterPro"/>
</dbReference>
<dbReference type="PROSITE" id="PS00352">
    <property type="entry name" value="CSD_1"/>
    <property type="match status" value="1"/>
</dbReference>
<dbReference type="InterPro" id="IPR011129">
    <property type="entry name" value="CSD"/>
</dbReference>
<evidence type="ECO:0000313" key="3">
    <source>
        <dbReference type="EMBL" id="PVZ93341.1"/>
    </source>
</evidence>
<proteinExistence type="predicted"/>
<dbReference type="PROSITE" id="PS51857">
    <property type="entry name" value="CSD_2"/>
    <property type="match status" value="1"/>
</dbReference>
<dbReference type="AlphaFoldDB" id="A0A2V1HLQ2"/>
<dbReference type="InterPro" id="IPR050181">
    <property type="entry name" value="Cold_shock_domain"/>
</dbReference>
<reference evidence="3 4" key="1">
    <citation type="submission" date="2018-05" db="EMBL/GenBank/DDBJ databases">
        <title>Amnibacterium sp. M8JJ-5, whole genome shotgun sequence.</title>
        <authorList>
            <person name="Tuo L."/>
        </authorList>
    </citation>
    <scope>NUCLEOTIDE SEQUENCE [LARGE SCALE GENOMIC DNA]</scope>
    <source>
        <strain evidence="3 4">M8JJ-5</strain>
    </source>
</reference>
<protein>
    <submittedName>
        <fullName evidence="3">Cold-shock protein</fullName>
    </submittedName>
</protein>
<name>A0A2V1HLQ2_9MICO</name>
<gene>
    <name evidence="3" type="ORF">DDQ50_15280</name>
</gene>
<dbReference type="Proteomes" id="UP000244893">
    <property type="component" value="Unassembled WGS sequence"/>
</dbReference>
<sequence>MPTGKVKFFDEEKGFGFISGDDGSEVFLHVSALPSGVTSVKPGTKLEFGVADGKRGLQALSARILQAPPSLSKAARKPADDMAIIVEDLVKLLDGVGTALKRGRYPDGPNAKKIAAMLRRVADEMDA</sequence>
<comment type="subcellular location">
    <subcellularLocation>
        <location evidence="1">Cytoplasm</location>
    </subcellularLocation>
</comment>
<dbReference type="InterPro" id="IPR002059">
    <property type="entry name" value="CSP_DNA-bd"/>
</dbReference>
<accession>A0A2V1HLQ2</accession>